<dbReference type="Pfam" id="PF09586">
    <property type="entry name" value="YfhO"/>
    <property type="match status" value="1"/>
</dbReference>
<feature type="transmembrane region" description="Helical" evidence="1">
    <location>
        <begin position="241"/>
        <end position="264"/>
    </location>
</feature>
<accession>A0A9D1Z871</accession>
<feature type="transmembrane region" description="Helical" evidence="1">
    <location>
        <begin position="328"/>
        <end position="353"/>
    </location>
</feature>
<name>A0A9D1Z871_9FIRM</name>
<feature type="transmembrane region" description="Helical" evidence="1">
    <location>
        <begin position="188"/>
        <end position="221"/>
    </location>
</feature>
<feature type="transmembrane region" description="Helical" evidence="1">
    <location>
        <begin position="482"/>
        <end position="502"/>
    </location>
</feature>
<protein>
    <submittedName>
        <fullName evidence="2">YfhO family protein</fullName>
    </submittedName>
</protein>
<dbReference type="InterPro" id="IPR018580">
    <property type="entry name" value="Uncharacterised_YfhO"/>
</dbReference>
<feature type="transmembrane region" description="Helical" evidence="1">
    <location>
        <begin position="301"/>
        <end position="321"/>
    </location>
</feature>
<sequence>MVSVIEKVNEMKRGKQWLVFFGSAIVALLVLLIPFVARGHHLVWVAQAGDAATQGVTFLNRLREVGWFKAIGSYDFYLGLGSDFLTSMSFFSLFDPFNVLVFIFPFDIVWVYDIIMLLKFIAAGAAIFIYLHWRKVKGGYSVALSLIYMFTGFLAFTFVRHLNLTSGAIYLPLMIMGLEQVYQKKNPFVFIGFSFLCLINSFYMFFFNSVFVVLYAFLYHAEVCSAAGGGRTYWKTLIPSLWKIAVFYLVAIVLAGFMLLPNAYAYLHAARSESKGLIGITFSFLTGAVFTYFTHTVSNHYSIIGFNLFIDILLLAAFLICKRQKKAFAFRVCTVILTIGFFVPLFGYFMNIFNYSNNRWSYILNFCMISLIGLNTQNENADEIYPISLRRKIAKAITVFVGFGVVCALGVAIKTLLSGNFSSPVKISLTVLSFAAVAIVAALIFWALSGRSPYADREKDGVCVPNKILDNVLTKKLATPNVLWHVAALCTVACCLFFYIGYSADHEGAALYRSLTTPSQQYVSELNENSVFRTDSEGGETWWSCFRNLGVNNSYMGTRAYNSMSNASVYEFLRENEVYNPTQNLGISGLDNRAALQTLLSVQYYCGENGGYGFTPVSGYDDLFKNENYVPFGFVYRNTVSKEYYESLDPLLRQYAMLSAMVVEGEENTEAPALGELTELPITLSEKTAENFSLEKGDKIALTATGCTGKEIYIRFNHAAEVKETTEFSISGNGKTRTYYYKEKGDLMYSSQRDPVICLGVAEADTLQIDLSLIDGRKISFDSVEVLGYSVADYQRAADALQKAPHLENVERSENAVTGEIALDEGGWMFFSLPYDSGWKAYVDGKEQPILRANSGFMAVELQAGGHTVELRYTTPYLKEGVLVTAVGIAAFAAVCAVYVVQKVRGGPSSQEGGKQE</sequence>
<keyword evidence="1" id="KW-1133">Transmembrane helix</keyword>
<proteinExistence type="predicted"/>
<keyword evidence="1" id="KW-0472">Membrane</keyword>
<dbReference type="PANTHER" id="PTHR38454">
    <property type="entry name" value="INTEGRAL MEMBRANE PROTEIN-RELATED"/>
    <property type="match status" value="1"/>
</dbReference>
<feature type="transmembrane region" description="Helical" evidence="1">
    <location>
        <begin position="114"/>
        <end position="133"/>
    </location>
</feature>
<gene>
    <name evidence="2" type="ORF">H9728_02645</name>
</gene>
<dbReference type="Proteomes" id="UP000824135">
    <property type="component" value="Unassembled WGS sequence"/>
</dbReference>
<feature type="transmembrane region" description="Helical" evidence="1">
    <location>
        <begin position="276"/>
        <end position="295"/>
    </location>
</feature>
<feature type="transmembrane region" description="Helical" evidence="1">
    <location>
        <begin position="140"/>
        <end position="158"/>
    </location>
</feature>
<dbReference type="AlphaFoldDB" id="A0A9D1Z871"/>
<dbReference type="EMBL" id="DXCO01000020">
    <property type="protein sequence ID" value="HIY77920.1"/>
    <property type="molecule type" value="Genomic_DNA"/>
</dbReference>
<reference evidence="2" key="2">
    <citation type="submission" date="2021-04" db="EMBL/GenBank/DDBJ databases">
        <authorList>
            <person name="Gilroy R."/>
        </authorList>
    </citation>
    <scope>NUCLEOTIDE SEQUENCE</scope>
    <source>
        <strain evidence="2">CHK199-9574</strain>
    </source>
</reference>
<reference evidence="2" key="1">
    <citation type="journal article" date="2021" name="PeerJ">
        <title>Extensive microbial diversity within the chicken gut microbiome revealed by metagenomics and culture.</title>
        <authorList>
            <person name="Gilroy R."/>
            <person name="Ravi A."/>
            <person name="Getino M."/>
            <person name="Pursley I."/>
            <person name="Horton D.L."/>
            <person name="Alikhan N.F."/>
            <person name="Baker D."/>
            <person name="Gharbi K."/>
            <person name="Hall N."/>
            <person name="Watson M."/>
            <person name="Adriaenssens E.M."/>
            <person name="Foster-Nyarko E."/>
            <person name="Jarju S."/>
            <person name="Secka A."/>
            <person name="Antonio M."/>
            <person name="Oren A."/>
            <person name="Chaudhuri R.R."/>
            <person name="La Ragione R."/>
            <person name="Hildebrand F."/>
            <person name="Pallen M.J."/>
        </authorList>
    </citation>
    <scope>NUCLEOTIDE SEQUENCE</scope>
    <source>
        <strain evidence="2">CHK199-9574</strain>
    </source>
</reference>
<feature type="transmembrane region" description="Helical" evidence="1">
    <location>
        <begin position="429"/>
        <end position="449"/>
    </location>
</feature>
<organism evidence="2 3">
    <name type="scientific">Candidatus Borkfalkia excrementavium</name>
    <dbReference type="NCBI Taxonomy" id="2838505"/>
    <lineage>
        <taxon>Bacteria</taxon>
        <taxon>Bacillati</taxon>
        <taxon>Bacillota</taxon>
        <taxon>Clostridia</taxon>
        <taxon>Christensenellales</taxon>
        <taxon>Christensenellaceae</taxon>
        <taxon>Candidatus Borkfalkia</taxon>
    </lineage>
</organism>
<evidence type="ECO:0000313" key="3">
    <source>
        <dbReference type="Proteomes" id="UP000824135"/>
    </source>
</evidence>
<feature type="transmembrane region" description="Helical" evidence="1">
    <location>
        <begin position="17"/>
        <end position="36"/>
    </location>
</feature>
<feature type="transmembrane region" description="Helical" evidence="1">
    <location>
        <begin position="397"/>
        <end position="417"/>
    </location>
</feature>
<evidence type="ECO:0000256" key="1">
    <source>
        <dbReference type="SAM" id="Phobius"/>
    </source>
</evidence>
<dbReference type="PANTHER" id="PTHR38454:SF1">
    <property type="entry name" value="INTEGRAL MEMBRANE PROTEIN"/>
    <property type="match status" value="1"/>
</dbReference>
<feature type="transmembrane region" description="Helical" evidence="1">
    <location>
        <begin position="881"/>
        <end position="901"/>
    </location>
</feature>
<evidence type="ECO:0000313" key="2">
    <source>
        <dbReference type="EMBL" id="HIY77920.1"/>
    </source>
</evidence>
<keyword evidence="1" id="KW-0812">Transmembrane</keyword>
<feature type="transmembrane region" description="Helical" evidence="1">
    <location>
        <begin position="359"/>
        <end position="376"/>
    </location>
</feature>
<comment type="caution">
    <text evidence="2">The sequence shown here is derived from an EMBL/GenBank/DDBJ whole genome shotgun (WGS) entry which is preliminary data.</text>
</comment>